<evidence type="ECO:0000313" key="2">
    <source>
        <dbReference type="Proteomes" id="UP001222027"/>
    </source>
</evidence>
<gene>
    <name evidence="1" type="ORF">OPV22_012764</name>
</gene>
<proteinExistence type="predicted"/>
<evidence type="ECO:0000313" key="1">
    <source>
        <dbReference type="EMBL" id="KAJ8491043.1"/>
    </source>
</evidence>
<organism evidence="1 2">
    <name type="scientific">Ensete ventricosum</name>
    <name type="common">Abyssinian banana</name>
    <name type="synonym">Musa ensete</name>
    <dbReference type="NCBI Taxonomy" id="4639"/>
    <lineage>
        <taxon>Eukaryota</taxon>
        <taxon>Viridiplantae</taxon>
        <taxon>Streptophyta</taxon>
        <taxon>Embryophyta</taxon>
        <taxon>Tracheophyta</taxon>
        <taxon>Spermatophyta</taxon>
        <taxon>Magnoliopsida</taxon>
        <taxon>Liliopsida</taxon>
        <taxon>Zingiberales</taxon>
        <taxon>Musaceae</taxon>
        <taxon>Ensete</taxon>
    </lineage>
</organism>
<keyword evidence="2" id="KW-1185">Reference proteome</keyword>
<reference evidence="1 2" key="1">
    <citation type="submission" date="2022-12" db="EMBL/GenBank/DDBJ databases">
        <title>Chromosome-scale assembly of the Ensete ventricosum genome.</title>
        <authorList>
            <person name="Dussert Y."/>
            <person name="Stocks J."/>
            <person name="Wendawek A."/>
            <person name="Woldeyes F."/>
            <person name="Nichols R.A."/>
            <person name="Borrell J.S."/>
        </authorList>
    </citation>
    <scope>NUCLEOTIDE SEQUENCE [LARGE SCALE GENOMIC DNA]</scope>
    <source>
        <strain evidence="2">cv. Maze</strain>
        <tissue evidence="1">Seeds</tissue>
    </source>
</reference>
<dbReference type="EMBL" id="JAQQAF010000004">
    <property type="protein sequence ID" value="KAJ8491043.1"/>
    <property type="molecule type" value="Genomic_DNA"/>
</dbReference>
<accession>A0AAV8QZI5</accession>
<sequence>MPPSLVGPAAISFHRHPSSSLPFCALPHPCPPLLPVFALCIPLPFLRIPSPSLPIPALLQRSPLVPPRKEPPYPTVFSDLGGAILRQTPWWRYLDC</sequence>
<protein>
    <submittedName>
        <fullName evidence="1">Uncharacterized protein</fullName>
    </submittedName>
</protein>
<dbReference type="AlphaFoldDB" id="A0AAV8QZI5"/>
<comment type="caution">
    <text evidence="1">The sequence shown here is derived from an EMBL/GenBank/DDBJ whole genome shotgun (WGS) entry which is preliminary data.</text>
</comment>
<dbReference type="Proteomes" id="UP001222027">
    <property type="component" value="Unassembled WGS sequence"/>
</dbReference>
<name>A0AAV8QZI5_ENSVE</name>